<dbReference type="EMBL" id="JAVFWL010000001">
    <property type="protein sequence ID" value="KAK6726264.1"/>
    <property type="molecule type" value="Genomic_DNA"/>
</dbReference>
<sequence>MKLRRLVRGVRKNDSLFSFSALKRPCVLYHLIALATVSIKTVKVPSVRRVRRTDLRSPVDQGEHYMTSEYNSVYRATLTERRILIR</sequence>
<name>A0ABR1BIG5_NECAM</name>
<accession>A0ABR1BIG5</accession>
<proteinExistence type="predicted"/>
<keyword evidence="2" id="KW-1185">Reference proteome</keyword>
<reference evidence="1 2" key="1">
    <citation type="submission" date="2023-08" db="EMBL/GenBank/DDBJ databases">
        <title>A Necator americanus chromosomal reference genome.</title>
        <authorList>
            <person name="Ilik V."/>
            <person name="Petrzelkova K.J."/>
            <person name="Pardy F."/>
            <person name="Fuh T."/>
            <person name="Niatou-Singa F.S."/>
            <person name="Gouil Q."/>
            <person name="Baker L."/>
            <person name="Ritchie M.E."/>
            <person name="Jex A.R."/>
            <person name="Gazzola D."/>
            <person name="Li H."/>
            <person name="Toshio Fujiwara R."/>
            <person name="Zhan B."/>
            <person name="Aroian R.V."/>
            <person name="Pafco B."/>
            <person name="Schwarz E.M."/>
        </authorList>
    </citation>
    <scope>NUCLEOTIDE SEQUENCE [LARGE SCALE GENOMIC DNA]</scope>
    <source>
        <strain evidence="1 2">Aroian</strain>
        <tissue evidence="1">Whole animal</tissue>
    </source>
</reference>
<evidence type="ECO:0000313" key="2">
    <source>
        <dbReference type="Proteomes" id="UP001303046"/>
    </source>
</evidence>
<protein>
    <submittedName>
        <fullName evidence="1">Uncharacterized protein</fullName>
    </submittedName>
</protein>
<gene>
    <name evidence="1" type="primary">Necator_chrI.g654</name>
    <name evidence="1" type="ORF">RB195_004532</name>
</gene>
<dbReference type="Proteomes" id="UP001303046">
    <property type="component" value="Unassembled WGS sequence"/>
</dbReference>
<comment type="caution">
    <text evidence="1">The sequence shown here is derived from an EMBL/GenBank/DDBJ whole genome shotgun (WGS) entry which is preliminary data.</text>
</comment>
<evidence type="ECO:0000313" key="1">
    <source>
        <dbReference type="EMBL" id="KAK6726264.1"/>
    </source>
</evidence>
<organism evidence="1 2">
    <name type="scientific">Necator americanus</name>
    <name type="common">Human hookworm</name>
    <dbReference type="NCBI Taxonomy" id="51031"/>
    <lineage>
        <taxon>Eukaryota</taxon>
        <taxon>Metazoa</taxon>
        <taxon>Ecdysozoa</taxon>
        <taxon>Nematoda</taxon>
        <taxon>Chromadorea</taxon>
        <taxon>Rhabditida</taxon>
        <taxon>Rhabditina</taxon>
        <taxon>Rhabditomorpha</taxon>
        <taxon>Strongyloidea</taxon>
        <taxon>Ancylostomatidae</taxon>
        <taxon>Bunostominae</taxon>
        <taxon>Necator</taxon>
    </lineage>
</organism>